<dbReference type="RefSeq" id="WP_378110892.1">
    <property type="nucleotide sequence ID" value="NZ_JBHSNC010000019.1"/>
</dbReference>
<comment type="caution">
    <text evidence="1">The sequence shown here is derived from an EMBL/GenBank/DDBJ whole genome shotgun (WGS) entry which is preliminary data.</text>
</comment>
<dbReference type="EMBL" id="JBHSNC010000019">
    <property type="protein sequence ID" value="MFC5529021.1"/>
    <property type="molecule type" value="Genomic_DNA"/>
</dbReference>
<accession>A0ABW0QVM1</accession>
<organism evidence="1 2">
    <name type="scientific">Cohnella yongneupensis</name>
    <dbReference type="NCBI Taxonomy" id="425006"/>
    <lineage>
        <taxon>Bacteria</taxon>
        <taxon>Bacillati</taxon>
        <taxon>Bacillota</taxon>
        <taxon>Bacilli</taxon>
        <taxon>Bacillales</taxon>
        <taxon>Paenibacillaceae</taxon>
        <taxon>Cohnella</taxon>
    </lineage>
</organism>
<evidence type="ECO:0000313" key="2">
    <source>
        <dbReference type="Proteomes" id="UP001596108"/>
    </source>
</evidence>
<evidence type="ECO:0000313" key="1">
    <source>
        <dbReference type="EMBL" id="MFC5529021.1"/>
    </source>
</evidence>
<evidence type="ECO:0008006" key="3">
    <source>
        <dbReference type="Google" id="ProtNLM"/>
    </source>
</evidence>
<keyword evidence="2" id="KW-1185">Reference proteome</keyword>
<reference evidence="2" key="1">
    <citation type="journal article" date="2019" name="Int. J. Syst. Evol. Microbiol.">
        <title>The Global Catalogue of Microorganisms (GCM) 10K type strain sequencing project: providing services to taxonomists for standard genome sequencing and annotation.</title>
        <authorList>
            <consortium name="The Broad Institute Genomics Platform"/>
            <consortium name="The Broad Institute Genome Sequencing Center for Infectious Disease"/>
            <person name="Wu L."/>
            <person name="Ma J."/>
        </authorList>
    </citation>
    <scope>NUCLEOTIDE SEQUENCE [LARGE SCALE GENOMIC DNA]</scope>
    <source>
        <strain evidence="2">CGMCC 1.18578</strain>
    </source>
</reference>
<protein>
    <recommendedName>
        <fullName evidence="3">SnoaL-like domain-containing protein</fullName>
    </recommendedName>
</protein>
<proteinExistence type="predicted"/>
<dbReference type="Proteomes" id="UP001596108">
    <property type="component" value="Unassembled WGS sequence"/>
</dbReference>
<gene>
    <name evidence="1" type="ORF">ACFPQ4_06080</name>
</gene>
<sequence>MASITNRYTGLLEQALGLTEGSHSDIHVDDKELKALFSDQALGNPGFKRLQGDFAKSAADGNPSRAFAWAPIHAEFVSPDTIRFTFTLNLWYAIGLAAHLEVELKQEDGVWKFHDFGTLETEKMEGVQGYNGLLIKDPLV</sequence>
<name>A0ABW0QVM1_9BACL</name>